<dbReference type="RefSeq" id="WP_133755477.1">
    <property type="nucleotide sequence ID" value="NZ_CP171129.1"/>
</dbReference>
<dbReference type="InterPro" id="IPR050707">
    <property type="entry name" value="HTH_MetabolicPath_Reg"/>
</dbReference>
<evidence type="ECO:0000259" key="8">
    <source>
        <dbReference type="PROSITE" id="PS51078"/>
    </source>
</evidence>
<dbReference type="Gene3D" id="3.30.450.40">
    <property type="match status" value="1"/>
</dbReference>
<keyword evidence="10" id="KW-1185">Reference proteome</keyword>
<dbReference type="InterPro" id="IPR014757">
    <property type="entry name" value="Tscrpt_reg_IclR_C"/>
</dbReference>
<comment type="caution">
    <text evidence="9">The sequence shown here is derived from an EMBL/GenBank/DDBJ whole genome shotgun (WGS) entry which is preliminary data.</text>
</comment>
<evidence type="ECO:0000259" key="7">
    <source>
        <dbReference type="PROSITE" id="PS51077"/>
    </source>
</evidence>
<keyword evidence="2" id="KW-0805">Transcription regulation</keyword>
<dbReference type="Pfam" id="PF09339">
    <property type="entry name" value="HTH_IclR"/>
    <property type="match status" value="1"/>
</dbReference>
<name>A0A4R7J1X9_9ACTN</name>
<accession>A0A4R7J1X9</accession>
<reference evidence="9 10" key="1">
    <citation type="submission" date="2019-03" db="EMBL/GenBank/DDBJ databases">
        <title>Genomic Encyclopedia of Archaeal and Bacterial Type Strains, Phase II (KMG-II): from individual species to whole genera.</title>
        <authorList>
            <person name="Goeker M."/>
        </authorList>
    </citation>
    <scope>NUCLEOTIDE SEQUENCE [LARGE SCALE GENOMIC DNA]</scope>
    <source>
        <strain evidence="9 10">DSM 24323</strain>
    </source>
</reference>
<dbReference type="PANTHER" id="PTHR30136:SF24">
    <property type="entry name" value="HTH-TYPE TRANSCRIPTIONAL REPRESSOR ALLR"/>
    <property type="match status" value="1"/>
</dbReference>
<feature type="domain" description="HTH iclR-type" evidence="7">
    <location>
        <begin position="20"/>
        <end position="83"/>
    </location>
</feature>
<gene>
    <name evidence="9" type="ORF">CLV29_2584</name>
</gene>
<dbReference type="SUPFAM" id="SSF46785">
    <property type="entry name" value="Winged helix' DNA-binding domain"/>
    <property type="match status" value="1"/>
</dbReference>
<evidence type="ECO:0000256" key="5">
    <source>
        <dbReference type="ARBA" id="ARBA00058938"/>
    </source>
</evidence>
<dbReference type="GO" id="GO:0045892">
    <property type="term" value="P:negative regulation of DNA-templated transcription"/>
    <property type="evidence" value="ECO:0007669"/>
    <property type="project" value="TreeGrafter"/>
</dbReference>
<dbReference type="FunFam" id="1.10.10.10:FF:000056">
    <property type="entry name" value="IclR family transcriptional regulator"/>
    <property type="match status" value="1"/>
</dbReference>
<protein>
    <recommendedName>
        <fullName evidence="6">Glycerol operon regulatory protein</fullName>
    </recommendedName>
</protein>
<dbReference type="Proteomes" id="UP000295371">
    <property type="component" value="Unassembled WGS sequence"/>
</dbReference>
<dbReference type="InterPro" id="IPR005471">
    <property type="entry name" value="Tscrpt_reg_IclR_N"/>
</dbReference>
<sequence>MSPNREAAVGERPAVRPAQIQSVERAARLLQAVASASGAASTASALAQTVGLNRTTTWRILSTLERQGLVSVDRQTGRYCLGFGLLGLTSGPGGANLLQATQRILRRLAQQSGETAALATMRDDRLTYITEASAGSVVAAAWEGRSVALHATSTGKAYLAFVDGDELSALLGPGRLTRFTDTTITSRSALQRELERTRARRYGVCRGEFESSAWGVSAPVLDDSGRPVAVISVWGPAGRLTEDRFDDLGRLALASAEELAGR</sequence>
<evidence type="ECO:0000256" key="6">
    <source>
        <dbReference type="ARBA" id="ARBA00070406"/>
    </source>
</evidence>
<dbReference type="OrthoDB" id="3730822at2"/>
<dbReference type="SUPFAM" id="SSF55781">
    <property type="entry name" value="GAF domain-like"/>
    <property type="match status" value="1"/>
</dbReference>
<keyword evidence="4" id="KW-0804">Transcription</keyword>
<evidence type="ECO:0000313" key="10">
    <source>
        <dbReference type="Proteomes" id="UP000295371"/>
    </source>
</evidence>
<dbReference type="InterPro" id="IPR036388">
    <property type="entry name" value="WH-like_DNA-bd_sf"/>
</dbReference>
<dbReference type="PROSITE" id="PS51077">
    <property type="entry name" value="HTH_ICLR"/>
    <property type="match status" value="1"/>
</dbReference>
<dbReference type="InterPro" id="IPR029016">
    <property type="entry name" value="GAF-like_dom_sf"/>
</dbReference>
<evidence type="ECO:0000256" key="1">
    <source>
        <dbReference type="ARBA" id="ARBA00022798"/>
    </source>
</evidence>
<dbReference type="EMBL" id="SOAW01000002">
    <property type="protein sequence ID" value="TDT31171.1"/>
    <property type="molecule type" value="Genomic_DNA"/>
</dbReference>
<organism evidence="9 10">
    <name type="scientific">Naumannella halotolerans</name>
    <dbReference type="NCBI Taxonomy" id="993414"/>
    <lineage>
        <taxon>Bacteria</taxon>
        <taxon>Bacillati</taxon>
        <taxon>Actinomycetota</taxon>
        <taxon>Actinomycetes</taxon>
        <taxon>Propionibacteriales</taxon>
        <taxon>Propionibacteriaceae</taxon>
        <taxon>Naumannella</taxon>
    </lineage>
</organism>
<dbReference type="Gene3D" id="1.10.10.10">
    <property type="entry name" value="Winged helix-like DNA-binding domain superfamily/Winged helix DNA-binding domain"/>
    <property type="match status" value="1"/>
</dbReference>
<keyword evidence="1" id="KW-0319">Glycerol metabolism</keyword>
<dbReference type="SMART" id="SM00346">
    <property type="entry name" value="HTH_ICLR"/>
    <property type="match status" value="1"/>
</dbReference>
<evidence type="ECO:0000256" key="2">
    <source>
        <dbReference type="ARBA" id="ARBA00023015"/>
    </source>
</evidence>
<dbReference type="AlphaFoldDB" id="A0A4R7J1X9"/>
<proteinExistence type="predicted"/>
<evidence type="ECO:0000313" key="9">
    <source>
        <dbReference type="EMBL" id="TDT31171.1"/>
    </source>
</evidence>
<evidence type="ECO:0000256" key="3">
    <source>
        <dbReference type="ARBA" id="ARBA00023125"/>
    </source>
</evidence>
<dbReference type="InterPro" id="IPR036390">
    <property type="entry name" value="WH_DNA-bd_sf"/>
</dbReference>
<dbReference type="GO" id="GO:0003700">
    <property type="term" value="F:DNA-binding transcription factor activity"/>
    <property type="evidence" value="ECO:0007669"/>
    <property type="project" value="TreeGrafter"/>
</dbReference>
<feature type="domain" description="IclR-ED" evidence="8">
    <location>
        <begin position="77"/>
        <end position="262"/>
    </location>
</feature>
<keyword evidence="3 9" id="KW-0238">DNA-binding</keyword>
<comment type="function">
    <text evidence="5">May be an activator protein for the gylABX operon.</text>
</comment>
<dbReference type="GO" id="GO:0003677">
    <property type="term" value="F:DNA binding"/>
    <property type="evidence" value="ECO:0007669"/>
    <property type="project" value="UniProtKB-KW"/>
</dbReference>
<dbReference type="PANTHER" id="PTHR30136">
    <property type="entry name" value="HELIX-TURN-HELIX TRANSCRIPTIONAL REGULATOR, ICLR FAMILY"/>
    <property type="match status" value="1"/>
</dbReference>
<evidence type="ECO:0000256" key="4">
    <source>
        <dbReference type="ARBA" id="ARBA00023163"/>
    </source>
</evidence>
<dbReference type="Pfam" id="PF01614">
    <property type="entry name" value="IclR_C"/>
    <property type="match status" value="1"/>
</dbReference>
<dbReference type="PROSITE" id="PS51078">
    <property type="entry name" value="ICLR_ED"/>
    <property type="match status" value="1"/>
</dbReference>
<dbReference type="GO" id="GO:0006071">
    <property type="term" value="P:glycerol metabolic process"/>
    <property type="evidence" value="ECO:0007669"/>
    <property type="project" value="UniProtKB-KW"/>
</dbReference>